<reference evidence="1" key="1">
    <citation type="submission" date="2023-10" db="EMBL/GenBank/DDBJ databases">
        <authorList>
            <person name="Domelevo Entfellner J.-B."/>
        </authorList>
    </citation>
    <scope>NUCLEOTIDE SEQUENCE</scope>
</reference>
<gene>
    <name evidence="1" type="ORF">AYBTSS11_LOCUS12163</name>
</gene>
<organism evidence="1 2">
    <name type="scientific">Sphenostylis stenocarpa</name>
    <dbReference type="NCBI Taxonomy" id="92480"/>
    <lineage>
        <taxon>Eukaryota</taxon>
        <taxon>Viridiplantae</taxon>
        <taxon>Streptophyta</taxon>
        <taxon>Embryophyta</taxon>
        <taxon>Tracheophyta</taxon>
        <taxon>Spermatophyta</taxon>
        <taxon>Magnoliopsida</taxon>
        <taxon>eudicotyledons</taxon>
        <taxon>Gunneridae</taxon>
        <taxon>Pentapetalae</taxon>
        <taxon>rosids</taxon>
        <taxon>fabids</taxon>
        <taxon>Fabales</taxon>
        <taxon>Fabaceae</taxon>
        <taxon>Papilionoideae</taxon>
        <taxon>50 kb inversion clade</taxon>
        <taxon>NPAAA clade</taxon>
        <taxon>indigoferoid/millettioid clade</taxon>
        <taxon>Phaseoleae</taxon>
        <taxon>Sphenostylis</taxon>
    </lineage>
</organism>
<dbReference type="Gramene" id="rna-AYBTSS11_LOCUS12163">
    <property type="protein sequence ID" value="CAJ1944891.1"/>
    <property type="gene ID" value="gene-AYBTSS11_LOCUS12163"/>
</dbReference>
<keyword evidence="2" id="KW-1185">Reference proteome</keyword>
<evidence type="ECO:0000313" key="1">
    <source>
        <dbReference type="EMBL" id="CAJ1944891.1"/>
    </source>
</evidence>
<protein>
    <submittedName>
        <fullName evidence="1">Uncharacterized protein</fullName>
    </submittedName>
</protein>
<dbReference type="AlphaFoldDB" id="A0AA86S7H3"/>
<proteinExistence type="predicted"/>
<evidence type="ECO:0000313" key="2">
    <source>
        <dbReference type="Proteomes" id="UP001189624"/>
    </source>
</evidence>
<dbReference type="EMBL" id="OY731400">
    <property type="protein sequence ID" value="CAJ1944891.1"/>
    <property type="molecule type" value="Genomic_DNA"/>
</dbReference>
<accession>A0AA86S7H3</accession>
<dbReference type="Proteomes" id="UP001189624">
    <property type="component" value="Chromosome 3"/>
</dbReference>
<name>A0AA86S7H3_9FABA</name>
<sequence length="55" mass="6149">MSDKNGRSVLERKPRLARFAQATSVLFSLPLLTLINHHNSIQFGMVGVKAKTVRN</sequence>